<accession>A0ABY6LFV0</accession>
<dbReference type="InterPro" id="IPR012337">
    <property type="entry name" value="RNaseH-like_sf"/>
</dbReference>
<evidence type="ECO:0000313" key="3">
    <source>
        <dbReference type="EMBL" id="UYV78575.1"/>
    </source>
</evidence>
<dbReference type="PANTHER" id="PTHR37984:SF5">
    <property type="entry name" value="PROTEIN NYNRIN-LIKE"/>
    <property type="match status" value="1"/>
</dbReference>
<dbReference type="EMBL" id="CP092878">
    <property type="protein sequence ID" value="UYV78575.1"/>
    <property type="molecule type" value="Genomic_DNA"/>
</dbReference>
<dbReference type="InterPro" id="IPR043502">
    <property type="entry name" value="DNA/RNA_pol_sf"/>
</dbReference>
<evidence type="ECO:0000259" key="2">
    <source>
        <dbReference type="PROSITE" id="PS50994"/>
    </source>
</evidence>
<reference evidence="3 4" key="1">
    <citation type="submission" date="2022-01" db="EMBL/GenBank/DDBJ databases">
        <title>A chromosomal length assembly of Cordylochernes scorpioides.</title>
        <authorList>
            <person name="Zeh D."/>
            <person name="Zeh J."/>
        </authorList>
    </citation>
    <scope>NUCLEOTIDE SEQUENCE [LARGE SCALE GENOMIC DNA]</scope>
    <source>
        <strain evidence="3">IN4F17</strain>
        <tissue evidence="3">Whole Body</tissue>
    </source>
</reference>
<keyword evidence="4" id="KW-1185">Reference proteome</keyword>
<dbReference type="PROSITE" id="PS50994">
    <property type="entry name" value="INTEGRASE"/>
    <property type="match status" value="1"/>
</dbReference>
<dbReference type="Proteomes" id="UP001235939">
    <property type="component" value="Chromosome 16"/>
</dbReference>
<dbReference type="PANTHER" id="PTHR37984">
    <property type="entry name" value="PROTEIN CBG26694"/>
    <property type="match status" value="1"/>
</dbReference>
<dbReference type="InterPro" id="IPR050951">
    <property type="entry name" value="Retrovirus_Pol_polyprotein"/>
</dbReference>
<dbReference type="InterPro" id="IPR036397">
    <property type="entry name" value="RNaseH_sf"/>
</dbReference>
<feature type="compositionally biased region" description="Polar residues" evidence="1">
    <location>
        <begin position="42"/>
        <end position="53"/>
    </location>
</feature>
<feature type="compositionally biased region" description="Basic and acidic residues" evidence="1">
    <location>
        <begin position="187"/>
        <end position="198"/>
    </location>
</feature>
<dbReference type="SUPFAM" id="SSF53098">
    <property type="entry name" value="Ribonuclease H-like"/>
    <property type="match status" value="1"/>
</dbReference>
<name>A0ABY6LFV0_9ARAC</name>
<organism evidence="3 4">
    <name type="scientific">Cordylochernes scorpioides</name>
    <dbReference type="NCBI Taxonomy" id="51811"/>
    <lineage>
        <taxon>Eukaryota</taxon>
        <taxon>Metazoa</taxon>
        <taxon>Ecdysozoa</taxon>
        <taxon>Arthropoda</taxon>
        <taxon>Chelicerata</taxon>
        <taxon>Arachnida</taxon>
        <taxon>Pseudoscorpiones</taxon>
        <taxon>Cheliferoidea</taxon>
        <taxon>Chernetidae</taxon>
        <taxon>Cordylochernes</taxon>
    </lineage>
</organism>
<dbReference type="Gene3D" id="3.30.70.270">
    <property type="match status" value="1"/>
</dbReference>
<evidence type="ECO:0000313" key="4">
    <source>
        <dbReference type="Proteomes" id="UP001235939"/>
    </source>
</evidence>
<feature type="compositionally biased region" description="Polar residues" evidence="1">
    <location>
        <begin position="416"/>
        <end position="439"/>
    </location>
</feature>
<dbReference type="InterPro" id="IPR001584">
    <property type="entry name" value="Integrase_cat-core"/>
</dbReference>
<feature type="region of interest" description="Disordered" evidence="1">
    <location>
        <begin position="40"/>
        <end position="73"/>
    </location>
</feature>
<proteinExistence type="predicted"/>
<feature type="domain" description="Integrase catalytic" evidence="2">
    <location>
        <begin position="573"/>
        <end position="689"/>
    </location>
</feature>
<dbReference type="SUPFAM" id="SSF56672">
    <property type="entry name" value="DNA/RNA polymerases"/>
    <property type="match status" value="1"/>
</dbReference>
<protein>
    <recommendedName>
        <fullName evidence="2">Integrase catalytic domain-containing protein</fullName>
    </recommendedName>
</protein>
<gene>
    <name evidence="3" type="ORF">LAZ67_16002049</name>
</gene>
<feature type="compositionally biased region" description="Low complexity" evidence="1">
    <location>
        <begin position="57"/>
        <end position="73"/>
    </location>
</feature>
<feature type="region of interest" description="Disordered" evidence="1">
    <location>
        <begin position="416"/>
        <end position="474"/>
    </location>
</feature>
<feature type="region of interest" description="Disordered" evidence="1">
    <location>
        <begin position="187"/>
        <end position="213"/>
    </location>
</feature>
<dbReference type="Gene3D" id="3.30.420.10">
    <property type="entry name" value="Ribonuclease H-like superfamily/Ribonuclease H"/>
    <property type="match status" value="1"/>
</dbReference>
<dbReference type="InterPro" id="IPR043128">
    <property type="entry name" value="Rev_trsase/Diguanyl_cyclase"/>
</dbReference>
<evidence type="ECO:0000256" key="1">
    <source>
        <dbReference type="SAM" id="MobiDB-lite"/>
    </source>
</evidence>
<sequence length="796" mass="89694">MILVDGSLRHTGLLHCFGMEADAEQPGLQIQGLFAGGEKLQEQGSHGSATPISVDQRPTVPTGGTVGTPRGRMVRMGPDGFSSGNLLDVRVADHPGLHHCHQKHRRLPGLTPDGAAGASHREVVTLHPRSVAGGSCPRANSLVLGSILHHLHGYLSPETTMQARLERFVWGTSKQVDHCLYRKMEQEREEDSKKHMESDPDYESCENTTFPKIENTLGRTQEVAPSEEDAPPPPVASDVLGSLARTLHQLSTATGLSRDLELPRYDGSYEAQSFFDNYDAQADRAQLQYTERLRRLPNLLQGKALHYFRSLKLDKLYYVDARQALIDLFPETTNASFARFLAIKLSDRSSLKEYYQKKTVCDLQLNLPHKILLESLTDGLPVADQRIVAAVQPSTLQEWYRVVSRVRGIYSASQVCQQTTKTTPNPSFAPSPRNSTQRPWSARPNYAANPSPSSCRDPPTTAPDQACPDTQDSTTTRNLDIINAIRTLFNQKTLQSFLGAVNVYNNFIPDYARLRAPLNKLLKKDTKWQWDDKSQQAFTALKESFNTWSLRRSTYDYEIQYLKGTQQHEADLLFRNPFCGFLSARTIKKHQSNLTDTSVAVNVDHLTTYAWAFPSKSTITLTYIQTLKKLLQQGSLKRLISDRAPAFTSEKFRKFLLSRGIQPLLTTSNNPQANGLIERLNATITGKLRFPEVQKARQLAFNRTQLKHERDKQRYDKGHQAPHFEIGDLVHVKKYKHPDTEKLAPYFTGRPEFGKAPAYKGIFVPNVLNYIAEEFVQNFPVSIGEFIEEYFSVRAV</sequence>